<protein>
    <submittedName>
        <fullName evidence="2">DUF559 domain-containing protein</fullName>
    </submittedName>
</protein>
<reference evidence="2 3" key="2">
    <citation type="submission" date="2019-07" db="EMBL/GenBank/DDBJ databases">
        <authorList>
            <person name="Huang Y."/>
        </authorList>
    </citation>
    <scope>NUCLEOTIDE SEQUENCE [LARGE SCALE GENOMIC DNA]</scope>
    <source>
        <strain evidence="2 3">HY188</strain>
    </source>
</reference>
<dbReference type="Pfam" id="PF04480">
    <property type="entry name" value="DUF559"/>
    <property type="match status" value="1"/>
</dbReference>
<dbReference type="InterPro" id="IPR011335">
    <property type="entry name" value="Restrct_endonuc-II-like"/>
</dbReference>
<sequence length="295" mass="33625">MGENGEDGCAREATWIKTTAQLTEHESRSTVARRCRSGRYVQVLRGVYADAEPRGIDRCRAVSLWRADATFSHATAAWLWGLIDEPERVHVTVPRSTQLQCPGWLAVTRRDLPEPGSWAFDLPVVGIARAIVESIPMLEARTAERVVDEYARSDERYEELLECCHRDAGCRGVSLARRIIERAARRTASEAERVVARELGRAGYHLEVNRAIGKFWCDLVDEWSGVVVEIDGRGPHSERSVFRNDRRRQNSLVLDGWLVLRYAADDVFDDLDEVVREIVRTVSSRRRNRRRTGAR</sequence>
<dbReference type="OrthoDB" id="2594539at2"/>
<feature type="domain" description="DUF559" evidence="1">
    <location>
        <begin position="182"/>
        <end position="282"/>
    </location>
</feature>
<dbReference type="InterPro" id="IPR007569">
    <property type="entry name" value="DUF559"/>
</dbReference>
<dbReference type="SUPFAM" id="SSF52980">
    <property type="entry name" value="Restriction endonuclease-like"/>
    <property type="match status" value="1"/>
</dbReference>
<keyword evidence="3" id="KW-1185">Reference proteome</keyword>
<dbReference type="AlphaFoldDB" id="A0A516WZX3"/>
<evidence type="ECO:0000259" key="1">
    <source>
        <dbReference type="Pfam" id="PF04480"/>
    </source>
</evidence>
<gene>
    <name evidence="2" type="ORF">FO059_02110</name>
</gene>
<dbReference type="Proteomes" id="UP000317344">
    <property type="component" value="Chromosome"/>
</dbReference>
<reference evidence="2 3" key="1">
    <citation type="submission" date="2019-07" db="EMBL/GenBank/DDBJ databases">
        <title>Tomitella cavernea sp. nov., an actinomycete isolated from soil.</title>
        <authorList>
            <person name="Cheng J."/>
        </authorList>
    </citation>
    <scope>NUCLEOTIDE SEQUENCE [LARGE SCALE GENOMIC DNA]</scope>
    <source>
        <strain evidence="2 3">HY188</strain>
    </source>
</reference>
<dbReference type="EMBL" id="CP041765">
    <property type="protein sequence ID" value="QDQ96362.1"/>
    <property type="molecule type" value="Genomic_DNA"/>
</dbReference>
<evidence type="ECO:0000313" key="3">
    <source>
        <dbReference type="Proteomes" id="UP000317344"/>
    </source>
</evidence>
<proteinExistence type="predicted"/>
<evidence type="ECO:0000313" key="2">
    <source>
        <dbReference type="EMBL" id="QDQ96362.1"/>
    </source>
</evidence>
<name>A0A516WZX3_9ACTN</name>
<dbReference type="RefSeq" id="WP_143905960.1">
    <property type="nucleotide sequence ID" value="NZ_CP041765.1"/>
</dbReference>
<dbReference type="Gene3D" id="3.40.960.10">
    <property type="entry name" value="VSR Endonuclease"/>
    <property type="match status" value="1"/>
</dbReference>
<accession>A0A516WZX3</accession>
<dbReference type="KEGG" id="toy:FO059_02110"/>
<organism evidence="2 3">
    <name type="scientific">Tomitella fengzijianii</name>
    <dbReference type="NCBI Taxonomy" id="2597660"/>
    <lineage>
        <taxon>Bacteria</taxon>
        <taxon>Bacillati</taxon>
        <taxon>Actinomycetota</taxon>
        <taxon>Actinomycetes</taxon>
        <taxon>Mycobacteriales</taxon>
        <taxon>Tomitella</taxon>
    </lineage>
</organism>